<dbReference type="InterPro" id="IPR051620">
    <property type="entry name" value="ORF904-like_C"/>
</dbReference>
<proteinExistence type="predicted"/>
<dbReference type="NCBIfam" id="TIGR01613">
    <property type="entry name" value="primase_Cterm"/>
    <property type="match status" value="1"/>
</dbReference>
<name>A0ABT1MVX6_9RHOB</name>
<reference evidence="5 6" key="1">
    <citation type="submission" date="2022-03" db="EMBL/GenBank/DDBJ databases">
        <authorList>
            <person name="He Y."/>
        </authorList>
    </citation>
    <scope>NUCLEOTIDE SEQUENCE [LARGE SCALE GENOMIC DNA]</scope>
    <source>
        <strain evidence="5 6">TK19116</strain>
    </source>
</reference>
<evidence type="ECO:0000256" key="2">
    <source>
        <dbReference type="ARBA" id="ARBA00022801"/>
    </source>
</evidence>
<evidence type="ECO:0000313" key="6">
    <source>
        <dbReference type="Proteomes" id="UP001203945"/>
    </source>
</evidence>
<dbReference type="Proteomes" id="UP001203945">
    <property type="component" value="Unassembled WGS sequence"/>
</dbReference>
<sequence length="283" mass="30843">QAYLQRMAGYCLTGSTREQVFFFFHGTGANGKTVFLQTLSAVLGTYAATAALGTFTAGRSERHLTELAGLRGARLVVVSETESGQSWAEGRIKTITGGEPVRANFMHRDHFEFRPQFKLIVAGNHRPAFTSINEAIRRRLHLVPFPVTIPAEHRDPLLCSRLLAERDGILAWALAGCAEWLRKGLAPPIAITAASSDYVTDEDTVGEWIEECCGTGPDRKATAKSLYASWSTWAEASGAPKGSQKSLGEALRERHFRAAKVNGARGWLGIAPLHRQPQAEAAQ</sequence>
<dbReference type="InterPro" id="IPR006500">
    <property type="entry name" value="Helicase_put_C_phage/plasmid"/>
</dbReference>
<dbReference type="InterPro" id="IPR027417">
    <property type="entry name" value="P-loop_NTPase"/>
</dbReference>
<evidence type="ECO:0000256" key="1">
    <source>
        <dbReference type="ARBA" id="ARBA00022741"/>
    </source>
</evidence>
<keyword evidence="6" id="KW-1185">Reference proteome</keyword>
<dbReference type="InterPro" id="IPR014015">
    <property type="entry name" value="Helicase_SF3_DNA-vir"/>
</dbReference>
<dbReference type="Gene3D" id="3.40.50.300">
    <property type="entry name" value="P-loop containing nucleotide triphosphate hydrolases"/>
    <property type="match status" value="1"/>
</dbReference>
<keyword evidence="1" id="KW-0547">Nucleotide-binding</keyword>
<evidence type="ECO:0000256" key="3">
    <source>
        <dbReference type="ARBA" id="ARBA00022840"/>
    </source>
</evidence>
<evidence type="ECO:0000259" key="4">
    <source>
        <dbReference type="PROSITE" id="PS51206"/>
    </source>
</evidence>
<keyword evidence="2" id="KW-0378">Hydrolase</keyword>
<protein>
    <submittedName>
        <fullName evidence="5">Phage/plasmid primase, P4 family</fullName>
    </submittedName>
</protein>
<comment type="caution">
    <text evidence="5">The sequence shown here is derived from an EMBL/GenBank/DDBJ whole genome shotgun (WGS) entry which is preliminary data.</text>
</comment>
<dbReference type="SUPFAM" id="SSF52540">
    <property type="entry name" value="P-loop containing nucleoside triphosphate hydrolases"/>
    <property type="match status" value="1"/>
</dbReference>
<keyword evidence="3" id="KW-0067">ATP-binding</keyword>
<dbReference type="PANTHER" id="PTHR35372">
    <property type="entry name" value="ATP BINDING PROTEIN-RELATED"/>
    <property type="match status" value="1"/>
</dbReference>
<accession>A0ABT1MVX6</accession>
<dbReference type="Pfam" id="PF19263">
    <property type="entry name" value="DUF5906"/>
    <property type="match status" value="1"/>
</dbReference>
<dbReference type="RefSeq" id="WP_255331254.1">
    <property type="nucleotide sequence ID" value="NZ_JAKZEU010000020.1"/>
</dbReference>
<gene>
    <name evidence="5" type="ORF">MLD63_17855</name>
</gene>
<dbReference type="EMBL" id="JAKZEU010000020">
    <property type="protein sequence ID" value="MCQ0972279.1"/>
    <property type="molecule type" value="Genomic_DNA"/>
</dbReference>
<dbReference type="PANTHER" id="PTHR35372:SF2">
    <property type="entry name" value="SF3 HELICASE DOMAIN-CONTAINING PROTEIN"/>
    <property type="match status" value="1"/>
</dbReference>
<feature type="domain" description="SF3 helicase" evidence="4">
    <location>
        <begin position="1"/>
        <end position="158"/>
    </location>
</feature>
<feature type="non-terminal residue" evidence="5">
    <location>
        <position position="1"/>
    </location>
</feature>
<evidence type="ECO:0000313" key="5">
    <source>
        <dbReference type="EMBL" id="MCQ0972279.1"/>
    </source>
</evidence>
<dbReference type="PROSITE" id="PS51206">
    <property type="entry name" value="SF3_HELICASE_1"/>
    <property type="match status" value="1"/>
</dbReference>
<organism evidence="5 6">
    <name type="scientific">Paracoccus albicereus</name>
    <dbReference type="NCBI Taxonomy" id="2922394"/>
    <lineage>
        <taxon>Bacteria</taxon>
        <taxon>Pseudomonadati</taxon>
        <taxon>Pseudomonadota</taxon>
        <taxon>Alphaproteobacteria</taxon>
        <taxon>Rhodobacterales</taxon>
        <taxon>Paracoccaceae</taxon>
        <taxon>Paracoccus</taxon>
    </lineage>
</organism>
<dbReference type="InterPro" id="IPR045455">
    <property type="entry name" value="NrS-1_pol-like_helicase"/>
</dbReference>